<proteinExistence type="predicted"/>
<dbReference type="STRING" id="91626.A0A0C9MQN1"/>
<gene>
    <name evidence="1" type="ORF">MAM1_0096d05078</name>
</gene>
<accession>A0A0C9MQN1</accession>
<dbReference type="AlphaFoldDB" id="A0A0C9MQN1"/>
<protein>
    <submittedName>
        <fullName evidence="1">Uncharacterized protein</fullName>
    </submittedName>
</protein>
<keyword evidence="2" id="KW-1185">Reference proteome</keyword>
<reference evidence="1" key="1">
    <citation type="submission" date="2014-09" db="EMBL/GenBank/DDBJ databases">
        <title>Draft genome sequence of an oleaginous Mucoromycotina fungus Mucor ambiguus NBRC6742.</title>
        <authorList>
            <person name="Takeda I."/>
            <person name="Yamane N."/>
            <person name="Morita T."/>
            <person name="Tamano K."/>
            <person name="Machida M."/>
            <person name="Baker S."/>
            <person name="Koike H."/>
        </authorList>
    </citation>
    <scope>NUCLEOTIDE SEQUENCE</scope>
    <source>
        <strain evidence="1">NBRC 6742</strain>
    </source>
</reference>
<name>A0A0C9MQN1_9FUNG</name>
<dbReference type="EMBL" id="DF836385">
    <property type="protein sequence ID" value="GAN05607.1"/>
    <property type="molecule type" value="Genomic_DNA"/>
</dbReference>
<evidence type="ECO:0000313" key="2">
    <source>
        <dbReference type="Proteomes" id="UP000053815"/>
    </source>
</evidence>
<dbReference type="Proteomes" id="UP000053815">
    <property type="component" value="Unassembled WGS sequence"/>
</dbReference>
<evidence type="ECO:0000313" key="1">
    <source>
        <dbReference type="EMBL" id="GAN05607.1"/>
    </source>
</evidence>
<sequence length="194" mass="22330">MNSDYISPHYHAHKKRLQSDDLEISSFGLPRKKFISEESFAKEMAAMTLDPNLQLQQLQQQQQYYQFYNNRFGSNSTPSTTMPQNKNVVRIDHLSDDDEDEDGFEVRSDNVVFLDINGKKAIVDGNLNGLPLELRPGEHKPRIPDFVLENSELTDPRDKLAYQHMMNKLKGKNRHIEVLNDPSTHATPTSMDID</sequence>
<organism evidence="1">
    <name type="scientific">Mucor ambiguus</name>
    <dbReference type="NCBI Taxonomy" id="91626"/>
    <lineage>
        <taxon>Eukaryota</taxon>
        <taxon>Fungi</taxon>
        <taxon>Fungi incertae sedis</taxon>
        <taxon>Mucoromycota</taxon>
        <taxon>Mucoromycotina</taxon>
        <taxon>Mucoromycetes</taxon>
        <taxon>Mucorales</taxon>
        <taxon>Mucorineae</taxon>
        <taxon>Mucoraceae</taxon>
        <taxon>Mucor</taxon>
    </lineage>
</organism>
<dbReference type="OrthoDB" id="59470at2759"/>